<name>A0A6J4S8P3_9ACTN</name>
<dbReference type="PROSITE" id="PS50893">
    <property type="entry name" value="ABC_TRANSPORTER_2"/>
    <property type="match status" value="1"/>
</dbReference>
<accession>A0A6J4S8P3</accession>
<gene>
    <name evidence="6" type="ORF">AVDCRST_MAG65-2116</name>
</gene>
<dbReference type="GO" id="GO:0043190">
    <property type="term" value="C:ATP-binding cassette (ABC) transporter complex"/>
    <property type="evidence" value="ECO:0007669"/>
    <property type="project" value="InterPro"/>
</dbReference>
<dbReference type="SMART" id="SM00382">
    <property type="entry name" value="AAA"/>
    <property type="match status" value="1"/>
</dbReference>
<dbReference type="FunFam" id="3.40.50.300:FF:000425">
    <property type="entry name" value="Probable ABC transporter, ATP-binding subunit"/>
    <property type="match status" value="1"/>
</dbReference>
<evidence type="ECO:0000256" key="2">
    <source>
        <dbReference type="ARBA" id="ARBA00022741"/>
    </source>
</evidence>
<dbReference type="PANTHER" id="PTHR42781">
    <property type="entry name" value="SPERMIDINE/PUTRESCINE IMPORT ATP-BINDING PROTEIN POTA"/>
    <property type="match status" value="1"/>
</dbReference>
<organism evidence="6">
    <name type="scientific">uncultured Solirubrobacteraceae bacterium</name>
    <dbReference type="NCBI Taxonomy" id="1162706"/>
    <lineage>
        <taxon>Bacteria</taxon>
        <taxon>Bacillati</taxon>
        <taxon>Actinomycetota</taxon>
        <taxon>Thermoleophilia</taxon>
        <taxon>Solirubrobacterales</taxon>
        <taxon>Solirubrobacteraceae</taxon>
        <taxon>environmental samples</taxon>
    </lineage>
</organism>
<dbReference type="Gene3D" id="3.40.50.300">
    <property type="entry name" value="P-loop containing nucleotide triphosphate hydrolases"/>
    <property type="match status" value="1"/>
</dbReference>
<feature type="domain" description="ABC transporter" evidence="5">
    <location>
        <begin position="2"/>
        <end position="232"/>
    </location>
</feature>
<dbReference type="InterPro" id="IPR050093">
    <property type="entry name" value="ABC_SmlMolc_Importer"/>
</dbReference>
<evidence type="ECO:0000259" key="5">
    <source>
        <dbReference type="PROSITE" id="PS50893"/>
    </source>
</evidence>
<dbReference type="SUPFAM" id="SSF52540">
    <property type="entry name" value="P-loop containing nucleoside triphosphate hydrolases"/>
    <property type="match status" value="1"/>
</dbReference>
<dbReference type="AlphaFoldDB" id="A0A6J4S8P3"/>
<dbReference type="InterPro" id="IPR027417">
    <property type="entry name" value="P-loop_NTPase"/>
</dbReference>
<dbReference type="InterPro" id="IPR008995">
    <property type="entry name" value="Mo/tungstate-bd_C_term_dom"/>
</dbReference>
<dbReference type="GO" id="GO:0015418">
    <property type="term" value="F:ABC-type quaternary ammonium compound transporting activity"/>
    <property type="evidence" value="ECO:0007669"/>
    <property type="project" value="UniProtKB-EC"/>
</dbReference>
<reference evidence="6" key="1">
    <citation type="submission" date="2020-02" db="EMBL/GenBank/DDBJ databases">
        <authorList>
            <person name="Meier V. D."/>
        </authorList>
    </citation>
    <scope>NUCLEOTIDE SEQUENCE</scope>
    <source>
        <strain evidence="6">AVDCRST_MAG65</strain>
    </source>
</reference>
<dbReference type="GO" id="GO:0016887">
    <property type="term" value="F:ATP hydrolysis activity"/>
    <property type="evidence" value="ECO:0007669"/>
    <property type="project" value="InterPro"/>
</dbReference>
<dbReference type="EMBL" id="CADCVL010000368">
    <property type="protein sequence ID" value="CAA9492672.1"/>
    <property type="molecule type" value="Genomic_DNA"/>
</dbReference>
<evidence type="ECO:0000256" key="1">
    <source>
        <dbReference type="ARBA" id="ARBA00022448"/>
    </source>
</evidence>
<dbReference type="Pfam" id="PF00005">
    <property type="entry name" value="ABC_tran"/>
    <property type="match status" value="1"/>
</dbReference>
<proteinExistence type="predicted"/>
<dbReference type="EC" id="7.6.2.9" evidence="4"/>
<dbReference type="PANTHER" id="PTHR42781:SF4">
    <property type="entry name" value="SPERMIDINE_PUTRESCINE IMPORT ATP-BINDING PROTEIN POTA"/>
    <property type="match status" value="1"/>
</dbReference>
<evidence type="ECO:0000256" key="4">
    <source>
        <dbReference type="ARBA" id="ARBA00066388"/>
    </source>
</evidence>
<dbReference type="SUPFAM" id="SSF50331">
    <property type="entry name" value="MOP-like"/>
    <property type="match status" value="1"/>
</dbReference>
<keyword evidence="3" id="KW-0067">ATP-binding</keyword>
<evidence type="ECO:0000256" key="3">
    <source>
        <dbReference type="ARBA" id="ARBA00022840"/>
    </source>
</evidence>
<dbReference type="InterPro" id="IPR003439">
    <property type="entry name" value="ABC_transporter-like_ATP-bd"/>
</dbReference>
<dbReference type="GO" id="GO:0005524">
    <property type="term" value="F:ATP binding"/>
    <property type="evidence" value="ECO:0007669"/>
    <property type="project" value="UniProtKB-KW"/>
</dbReference>
<dbReference type="InterPro" id="IPR003593">
    <property type="entry name" value="AAA+_ATPase"/>
</dbReference>
<dbReference type="InterPro" id="IPR013611">
    <property type="entry name" value="Transp-assoc_OB_typ2"/>
</dbReference>
<dbReference type="Pfam" id="PF08402">
    <property type="entry name" value="TOBE_2"/>
    <property type="match status" value="1"/>
</dbReference>
<keyword evidence="2" id="KW-0547">Nucleotide-binding</keyword>
<sequence>MLDCRDITVSPAGSPILRGLSLRIEQGERTVLVGPSGAGKTTLVRAVAGLQPLASGSIELHGQRVDRLPAHRRRMAVVFQEPRLLPHLRVDDNVALALRAAGVGRRERRRRAAERLEEVGLSGLAARAVRGLSGGEQQRVALARALCAEPDLLMLDEPLAALDPNRRESLRRLIVSLTGERALTTLIITHDRAEAAELGQRIALMLEGRIIQHAPPRELFERPTSAAVARFFGIPNLLRGEVRSGRLWIDGTSFPVSGADGIATFAIRPEAVTIGDGAGFRAVVVDSVYAGSHVRLTLRRAEQRLEAHVAPDGAPASGEEVEVGFPQDRLWRLPADERHPGVLAES</sequence>
<dbReference type="PROSITE" id="PS00211">
    <property type="entry name" value="ABC_TRANSPORTER_1"/>
    <property type="match status" value="1"/>
</dbReference>
<keyword evidence="1" id="KW-0813">Transport</keyword>
<dbReference type="InterPro" id="IPR017871">
    <property type="entry name" value="ABC_transporter-like_CS"/>
</dbReference>
<evidence type="ECO:0000313" key="6">
    <source>
        <dbReference type="EMBL" id="CAA9492672.1"/>
    </source>
</evidence>
<protein>
    <recommendedName>
        <fullName evidence="4">ABC-type quaternary amine transporter</fullName>
        <ecNumber evidence="4">7.6.2.9</ecNumber>
    </recommendedName>
</protein>